<keyword evidence="2" id="KW-1185">Reference proteome</keyword>
<dbReference type="PANTHER" id="PTHR21444:SF14">
    <property type="entry name" value="COILED-COIL DOMAIN-CONTAINING PROTEIN 180"/>
    <property type="match status" value="1"/>
</dbReference>
<feature type="domain" description="DUF4455" evidence="1">
    <location>
        <begin position="5"/>
        <end position="401"/>
    </location>
</feature>
<dbReference type="PANTHER" id="PTHR21444">
    <property type="entry name" value="COILED-COIL DOMAIN-CONTAINING PROTEIN 180"/>
    <property type="match status" value="1"/>
</dbReference>
<dbReference type="AlphaFoldDB" id="A0A6J2QAX9"/>
<dbReference type="RefSeq" id="XP_029295593.1">
    <property type="nucleotide sequence ID" value="XM_029439733.1"/>
</dbReference>
<evidence type="ECO:0000313" key="3">
    <source>
        <dbReference type="RefSeq" id="XP_029295593.1"/>
    </source>
</evidence>
<dbReference type="OrthoDB" id="8943394at2759"/>
<organism evidence="2 3">
    <name type="scientific">Cottoperca gobio</name>
    <name type="common">Frogmouth</name>
    <name type="synonym">Aphritis gobio</name>
    <dbReference type="NCBI Taxonomy" id="56716"/>
    <lineage>
        <taxon>Eukaryota</taxon>
        <taxon>Metazoa</taxon>
        <taxon>Chordata</taxon>
        <taxon>Craniata</taxon>
        <taxon>Vertebrata</taxon>
        <taxon>Euteleostomi</taxon>
        <taxon>Actinopterygii</taxon>
        <taxon>Neopterygii</taxon>
        <taxon>Teleostei</taxon>
        <taxon>Neoteleostei</taxon>
        <taxon>Acanthomorphata</taxon>
        <taxon>Eupercaria</taxon>
        <taxon>Perciformes</taxon>
        <taxon>Notothenioidei</taxon>
        <taxon>Bovichtidae</taxon>
        <taxon>Cottoperca</taxon>
    </lineage>
</organism>
<proteinExistence type="predicted"/>
<accession>A0A6J2QAX9</accession>
<dbReference type="KEGG" id="cgob:115013431"/>
<dbReference type="InParanoid" id="A0A6J2QAX9"/>
<dbReference type="GeneID" id="115013431"/>
<protein>
    <submittedName>
        <fullName evidence="3">Coiled-coil domain-containing protein 180-like</fullName>
    </submittedName>
</protein>
<dbReference type="Proteomes" id="UP000504630">
    <property type="component" value="Chromosome 9"/>
</dbReference>
<dbReference type="Pfam" id="PF14643">
    <property type="entry name" value="DUF4455"/>
    <property type="match status" value="1"/>
</dbReference>
<name>A0A6J2QAX9_COTGO</name>
<reference evidence="3" key="1">
    <citation type="submission" date="2025-08" db="UniProtKB">
        <authorList>
            <consortium name="RefSeq"/>
        </authorList>
    </citation>
    <scope>IDENTIFICATION</scope>
</reference>
<sequence length="418" mass="48632">MEHLEPVSVREVCVLWQEVEEEVKLKKFRIVELNHKLTESETQRTDKIRVVLRKNLHLLGKISFLPPPDVCRLIHTEATMLNQSLLANRRSVARLLLLLQEENLQQEALLRLHWEDCLSRWRRGRVTQVIDGFRSLCSSDEEQLVSGQLEMKRDLTEQREDIVDKIWSMVPPSCSTALVSDWFNQLTAVNQLIDGLHADFLYQLHCCYEQKWQDRLAEVERCEEALSALQLSDEEVKDIVSSQLLTLIGRSQSQDEERLAALDLCCDSAARRALSFSRCVFVVMRGAALLWETHSRRLESREEDVQQHLHELRRSQQRHTQRKKVHLDDLLGRLRQESSEDALKTSLDKSVQYLQDVTHSCRQCVSDQGDVLDRLPTLYLEELLSYSRSISSFFHLSHTYRPVTTATTPTDTHTHACW</sequence>
<gene>
    <name evidence="3" type="primary">LOC115013431</name>
</gene>
<dbReference type="InterPro" id="IPR028089">
    <property type="entry name" value="DUF4455"/>
</dbReference>
<evidence type="ECO:0000259" key="1">
    <source>
        <dbReference type="Pfam" id="PF14643"/>
    </source>
</evidence>
<evidence type="ECO:0000313" key="2">
    <source>
        <dbReference type="Proteomes" id="UP000504630"/>
    </source>
</evidence>